<dbReference type="AlphaFoldDB" id="X1HXG0"/>
<keyword evidence="1" id="KW-0472">Membrane</keyword>
<feature type="transmembrane region" description="Helical" evidence="1">
    <location>
        <begin position="67"/>
        <end position="90"/>
    </location>
</feature>
<proteinExistence type="predicted"/>
<keyword evidence="1" id="KW-1133">Transmembrane helix</keyword>
<accession>X1HXG0</accession>
<gene>
    <name evidence="2" type="ORF">S03H2_29428</name>
</gene>
<feature type="transmembrane region" description="Helical" evidence="1">
    <location>
        <begin position="6"/>
        <end position="28"/>
    </location>
</feature>
<organism evidence="2">
    <name type="scientific">marine sediment metagenome</name>
    <dbReference type="NCBI Taxonomy" id="412755"/>
    <lineage>
        <taxon>unclassified sequences</taxon>
        <taxon>metagenomes</taxon>
        <taxon>ecological metagenomes</taxon>
    </lineage>
</organism>
<sequence length="122" mass="13877">MDKNYSVFIFSIYLLGMPIFLIGLAGLLKGLIVNVYSPKYRYLNILIGATTVLFTVIAIIFAESGFIFHLFTLLTTLMLNGILRSALYLSEYGLSLKSFRNLKLVWYIMDNAPLQLPQLEEN</sequence>
<evidence type="ECO:0000313" key="2">
    <source>
        <dbReference type="EMBL" id="GAH61770.1"/>
    </source>
</evidence>
<feature type="transmembrane region" description="Helical" evidence="1">
    <location>
        <begin position="40"/>
        <end position="61"/>
    </location>
</feature>
<evidence type="ECO:0000256" key="1">
    <source>
        <dbReference type="SAM" id="Phobius"/>
    </source>
</evidence>
<dbReference type="EMBL" id="BARU01017766">
    <property type="protein sequence ID" value="GAH61770.1"/>
    <property type="molecule type" value="Genomic_DNA"/>
</dbReference>
<name>X1HXG0_9ZZZZ</name>
<comment type="caution">
    <text evidence="2">The sequence shown here is derived from an EMBL/GenBank/DDBJ whole genome shotgun (WGS) entry which is preliminary data.</text>
</comment>
<keyword evidence="1" id="KW-0812">Transmembrane</keyword>
<protein>
    <submittedName>
        <fullName evidence="2">Uncharacterized protein</fullName>
    </submittedName>
</protein>
<reference evidence="2" key="1">
    <citation type="journal article" date="2014" name="Front. Microbiol.">
        <title>High frequency of phylogenetically diverse reductive dehalogenase-homologous genes in deep subseafloor sedimentary metagenomes.</title>
        <authorList>
            <person name="Kawai M."/>
            <person name="Futagami T."/>
            <person name="Toyoda A."/>
            <person name="Takaki Y."/>
            <person name="Nishi S."/>
            <person name="Hori S."/>
            <person name="Arai W."/>
            <person name="Tsubouchi T."/>
            <person name="Morono Y."/>
            <person name="Uchiyama I."/>
            <person name="Ito T."/>
            <person name="Fujiyama A."/>
            <person name="Inagaki F."/>
            <person name="Takami H."/>
        </authorList>
    </citation>
    <scope>NUCLEOTIDE SEQUENCE</scope>
    <source>
        <strain evidence="2">Expedition CK06-06</strain>
    </source>
</reference>